<sequence>MRAQYYTIRYTTRRAGGLLQNISGRQSWMSALYSTFLLNLYLKLKRDCRRLYIIT</sequence>
<keyword evidence="2" id="KW-1185">Reference proteome</keyword>
<name>A0A9D4QN64_DREPO</name>
<dbReference type="EMBL" id="JAIWYP010000004">
    <property type="protein sequence ID" value="KAH3836312.1"/>
    <property type="molecule type" value="Genomic_DNA"/>
</dbReference>
<reference evidence="1" key="2">
    <citation type="submission" date="2020-11" db="EMBL/GenBank/DDBJ databases">
        <authorList>
            <person name="McCartney M.A."/>
            <person name="Auch B."/>
            <person name="Kono T."/>
            <person name="Mallez S."/>
            <person name="Becker A."/>
            <person name="Gohl D.M."/>
            <person name="Silverstein K.A.T."/>
            <person name="Koren S."/>
            <person name="Bechman K.B."/>
            <person name="Herman A."/>
            <person name="Abrahante J.E."/>
            <person name="Garbe J."/>
        </authorList>
    </citation>
    <scope>NUCLEOTIDE SEQUENCE</scope>
    <source>
        <strain evidence="1">Duluth1</strain>
        <tissue evidence="1">Whole animal</tissue>
    </source>
</reference>
<reference evidence="1" key="1">
    <citation type="journal article" date="2019" name="bioRxiv">
        <title>The Genome of the Zebra Mussel, Dreissena polymorpha: A Resource for Invasive Species Research.</title>
        <authorList>
            <person name="McCartney M.A."/>
            <person name="Auch B."/>
            <person name="Kono T."/>
            <person name="Mallez S."/>
            <person name="Zhang Y."/>
            <person name="Obille A."/>
            <person name="Becker A."/>
            <person name="Abrahante J.E."/>
            <person name="Garbe J."/>
            <person name="Badalamenti J.P."/>
            <person name="Herman A."/>
            <person name="Mangelson H."/>
            <person name="Liachko I."/>
            <person name="Sullivan S."/>
            <person name="Sone E.D."/>
            <person name="Koren S."/>
            <person name="Silverstein K.A.T."/>
            <person name="Beckman K.B."/>
            <person name="Gohl D.M."/>
        </authorList>
    </citation>
    <scope>NUCLEOTIDE SEQUENCE</scope>
    <source>
        <strain evidence="1">Duluth1</strain>
        <tissue evidence="1">Whole animal</tissue>
    </source>
</reference>
<dbReference type="AlphaFoldDB" id="A0A9D4QN64"/>
<protein>
    <submittedName>
        <fullName evidence="1">Uncharacterized protein</fullName>
    </submittedName>
</protein>
<evidence type="ECO:0000313" key="1">
    <source>
        <dbReference type="EMBL" id="KAH3836312.1"/>
    </source>
</evidence>
<dbReference type="Proteomes" id="UP000828390">
    <property type="component" value="Unassembled WGS sequence"/>
</dbReference>
<comment type="caution">
    <text evidence="1">The sequence shown here is derived from an EMBL/GenBank/DDBJ whole genome shotgun (WGS) entry which is preliminary data.</text>
</comment>
<accession>A0A9D4QN64</accession>
<proteinExistence type="predicted"/>
<organism evidence="1 2">
    <name type="scientific">Dreissena polymorpha</name>
    <name type="common">Zebra mussel</name>
    <name type="synonym">Mytilus polymorpha</name>
    <dbReference type="NCBI Taxonomy" id="45954"/>
    <lineage>
        <taxon>Eukaryota</taxon>
        <taxon>Metazoa</taxon>
        <taxon>Spiralia</taxon>
        <taxon>Lophotrochozoa</taxon>
        <taxon>Mollusca</taxon>
        <taxon>Bivalvia</taxon>
        <taxon>Autobranchia</taxon>
        <taxon>Heteroconchia</taxon>
        <taxon>Euheterodonta</taxon>
        <taxon>Imparidentia</taxon>
        <taxon>Neoheterodontei</taxon>
        <taxon>Myida</taxon>
        <taxon>Dreissenoidea</taxon>
        <taxon>Dreissenidae</taxon>
        <taxon>Dreissena</taxon>
    </lineage>
</organism>
<gene>
    <name evidence="1" type="ORF">DPMN_109682</name>
</gene>
<evidence type="ECO:0000313" key="2">
    <source>
        <dbReference type="Proteomes" id="UP000828390"/>
    </source>
</evidence>